<evidence type="ECO:0000313" key="1">
    <source>
        <dbReference type="EMBL" id="GMT34006.1"/>
    </source>
</evidence>
<dbReference type="EMBL" id="BTSY01000006">
    <property type="protein sequence ID" value="GMT34006.1"/>
    <property type="molecule type" value="Genomic_DNA"/>
</dbReference>
<dbReference type="AlphaFoldDB" id="A0AAV5WP01"/>
<accession>A0AAV5WP01</accession>
<feature type="non-terminal residue" evidence="1">
    <location>
        <position position="1"/>
    </location>
</feature>
<evidence type="ECO:0000313" key="2">
    <source>
        <dbReference type="Proteomes" id="UP001432322"/>
    </source>
</evidence>
<protein>
    <submittedName>
        <fullName evidence="1">Uncharacterized protein</fullName>
    </submittedName>
</protein>
<feature type="non-terminal residue" evidence="1">
    <location>
        <position position="148"/>
    </location>
</feature>
<proteinExistence type="predicted"/>
<comment type="caution">
    <text evidence="1">The sequence shown here is derived from an EMBL/GenBank/DDBJ whole genome shotgun (WGS) entry which is preliminary data.</text>
</comment>
<reference evidence="1" key="1">
    <citation type="submission" date="2023-10" db="EMBL/GenBank/DDBJ databases">
        <title>Genome assembly of Pristionchus species.</title>
        <authorList>
            <person name="Yoshida K."/>
            <person name="Sommer R.J."/>
        </authorList>
    </citation>
    <scope>NUCLEOTIDE SEQUENCE</scope>
    <source>
        <strain evidence="1">RS5133</strain>
    </source>
</reference>
<gene>
    <name evidence="1" type="ORF">PFISCL1PPCAC_25303</name>
</gene>
<name>A0AAV5WP01_9BILA</name>
<organism evidence="1 2">
    <name type="scientific">Pristionchus fissidentatus</name>
    <dbReference type="NCBI Taxonomy" id="1538716"/>
    <lineage>
        <taxon>Eukaryota</taxon>
        <taxon>Metazoa</taxon>
        <taxon>Ecdysozoa</taxon>
        <taxon>Nematoda</taxon>
        <taxon>Chromadorea</taxon>
        <taxon>Rhabditida</taxon>
        <taxon>Rhabditina</taxon>
        <taxon>Diplogasteromorpha</taxon>
        <taxon>Diplogasteroidea</taxon>
        <taxon>Neodiplogasteridae</taxon>
        <taxon>Pristionchus</taxon>
    </lineage>
</organism>
<keyword evidence="2" id="KW-1185">Reference proteome</keyword>
<dbReference type="Proteomes" id="UP001432322">
    <property type="component" value="Unassembled WGS sequence"/>
</dbReference>
<sequence>TRSPSYFNQTLTVKSYMSKVLPDYGKLISNHNESIQYSVIVLKDIGTELHSEDAQKLRDIGVNVFIVDIYNGDGLGRDSRNYHIANISEIDDSGLIEAILPKSILPREYFNSKLSVLFVVDPTAGCSFHNNYAIPLMNSTMLRKTEKK</sequence>